<dbReference type="GO" id="GO:0008483">
    <property type="term" value="F:transaminase activity"/>
    <property type="evidence" value="ECO:0007669"/>
    <property type="project" value="UniProtKB-KW"/>
</dbReference>
<name>A0ABT3TLF6_9GAMM</name>
<evidence type="ECO:0000256" key="3">
    <source>
        <dbReference type="ARBA" id="ARBA00022576"/>
    </source>
</evidence>
<dbReference type="SUPFAM" id="SSF53383">
    <property type="entry name" value="PLP-dependent transferases"/>
    <property type="match status" value="1"/>
</dbReference>
<proteinExistence type="inferred from homology"/>
<evidence type="ECO:0000256" key="5">
    <source>
        <dbReference type="ARBA" id="ARBA00022898"/>
    </source>
</evidence>
<evidence type="ECO:0000313" key="8">
    <source>
        <dbReference type="EMBL" id="MCX2983091.1"/>
    </source>
</evidence>
<dbReference type="NCBIfam" id="NF006514">
    <property type="entry name" value="PRK08960.1"/>
    <property type="match status" value="1"/>
</dbReference>
<reference evidence="8" key="1">
    <citation type="submission" date="2019-02" db="EMBL/GenBank/DDBJ databases">
        <authorList>
            <person name="Li S.-H."/>
        </authorList>
    </citation>
    <scope>NUCLEOTIDE SEQUENCE</scope>
    <source>
        <strain evidence="8">IMCC14734</strain>
    </source>
</reference>
<dbReference type="NCBIfam" id="NF005601">
    <property type="entry name" value="PRK07337.1"/>
    <property type="match status" value="1"/>
</dbReference>
<dbReference type="CDD" id="cd00609">
    <property type="entry name" value="AAT_like"/>
    <property type="match status" value="1"/>
</dbReference>
<keyword evidence="5" id="KW-0663">Pyridoxal phosphate</keyword>
<dbReference type="EC" id="2.6.1.-" evidence="6"/>
<dbReference type="InterPro" id="IPR004839">
    <property type="entry name" value="Aminotransferase_I/II_large"/>
</dbReference>
<sequence>MPLAPLFADRMADIEPFRVVEVLARATELQAQGRDIVHLAAGEPDFATAQPIIRAGQQALADGHTYYSQAAGLPALREALSRWYEQEYGLDIDPRRIMITPGASGALLLLAALLLNPGEHMLLPDPGYPCNRHFLRLVEGRGRLLPVGPETGFQLNAELVAKHWDSATVGAMVASPANPTGGVLTRQQLAELATTVRERRGWLVVDEIYHGLGYGVETPSVLEVDPDAFVINSFSKYFGMTGWRLGWLVAPEAAVPELEKLAQNLFISMSTMAQYAALAGFEPATREILDQRRDIFAQRRDYLLPELEKIGFVVPQPPEGAFYIYADMSKFGDDSQAFCLEMLEQHGVALTPGADFGRNKASSYVRFSYTTGLERIEEAVQRLARVLG</sequence>
<dbReference type="Pfam" id="PF00155">
    <property type="entry name" value="Aminotran_1_2"/>
    <property type="match status" value="1"/>
</dbReference>
<evidence type="ECO:0000256" key="2">
    <source>
        <dbReference type="ARBA" id="ARBA00007441"/>
    </source>
</evidence>
<keyword evidence="4 6" id="KW-0808">Transferase</keyword>
<dbReference type="InterPro" id="IPR015421">
    <property type="entry name" value="PyrdxlP-dep_Trfase_major"/>
</dbReference>
<keyword evidence="9" id="KW-1185">Reference proteome</keyword>
<organism evidence="8 9">
    <name type="scientific">Candidatus Litorirhabdus singularis</name>
    <dbReference type="NCBI Taxonomy" id="2518993"/>
    <lineage>
        <taxon>Bacteria</taxon>
        <taxon>Pseudomonadati</taxon>
        <taxon>Pseudomonadota</taxon>
        <taxon>Gammaproteobacteria</taxon>
        <taxon>Cellvibrionales</taxon>
        <taxon>Halieaceae</taxon>
        <taxon>Candidatus Litorirhabdus</taxon>
    </lineage>
</organism>
<protein>
    <recommendedName>
        <fullName evidence="6">Aminotransferase</fullName>
        <ecNumber evidence="6">2.6.1.-</ecNumber>
    </recommendedName>
</protein>
<evidence type="ECO:0000256" key="4">
    <source>
        <dbReference type="ARBA" id="ARBA00022679"/>
    </source>
</evidence>
<comment type="similarity">
    <text evidence="2 6">Belongs to the class-I pyridoxal-phosphate-dependent aminotransferase family.</text>
</comment>
<dbReference type="PROSITE" id="PS00105">
    <property type="entry name" value="AA_TRANSFER_CLASS_1"/>
    <property type="match status" value="1"/>
</dbReference>
<dbReference type="InterPro" id="IPR004838">
    <property type="entry name" value="NHTrfase_class1_PyrdxlP-BS"/>
</dbReference>
<dbReference type="InterPro" id="IPR050596">
    <property type="entry name" value="AspAT/PAT-like"/>
</dbReference>
<evidence type="ECO:0000259" key="7">
    <source>
        <dbReference type="Pfam" id="PF00155"/>
    </source>
</evidence>
<dbReference type="EMBL" id="SHNN01000005">
    <property type="protein sequence ID" value="MCX2983091.1"/>
    <property type="molecule type" value="Genomic_DNA"/>
</dbReference>
<evidence type="ECO:0000256" key="1">
    <source>
        <dbReference type="ARBA" id="ARBA00001933"/>
    </source>
</evidence>
<comment type="caution">
    <text evidence="8">The sequence shown here is derived from an EMBL/GenBank/DDBJ whole genome shotgun (WGS) entry which is preliminary data.</text>
</comment>
<dbReference type="InterPro" id="IPR015424">
    <property type="entry name" value="PyrdxlP-dep_Trfase"/>
</dbReference>
<dbReference type="PANTHER" id="PTHR46383">
    <property type="entry name" value="ASPARTATE AMINOTRANSFERASE"/>
    <property type="match status" value="1"/>
</dbReference>
<dbReference type="Gene3D" id="3.40.640.10">
    <property type="entry name" value="Type I PLP-dependent aspartate aminotransferase-like (Major domain)"/>
    <property type="match status" value="1"/>
</dbReference>
<dbReference type="Proteomes" id="UP001143362">
    <property type="component" value="Unassembled WGS sequence"/>
</dbReference>
<dbReference type="RefSeq" id="WP_279247121.1">
    <property type="nucleotide sequence ID" value="NZ_SHNN01000005.1"/>
</dbReference>
<dbReference type="PANTHER" id="PTHR46383:SF2">
    <property type="entry name" value="AMINOTRANSFERASE"/>
    <property type="match status" value="1"/>
</dbReference>
<gene>
    <name evidence="8" type="ORF">EYC98_19695</name>
</gene>
<evidence type="ECO:0000313" key="9">
    <source>
        <dbReference type="Proteomes" id="UP001143362"/>
    </source>
</evidence>
<feature type="domain" description="Aminotransferase class I/classII large" evidence="7">
    <location>
        <begin position="35"/>
        <end position="383"/>
    </location>
</feature>
<comment type="cofactor">
    <cofactor evidence="1 6">
        <name>pyridoxal 5'-phosphate</name>
        <dbReference type="ChEBI" id="CHEBI:597326"/>
    </cofactor>
</comment>
<evidence type="ECO:0000256" key="6">
    <source>
        <dbReference type="RuleBase" id="RU000481"/>
    </source>
</evidence>
<accession>A0ABT3TLF6</accession>
<keyword evidence="3 6" id="KW-0032">Aminotransferase</keyword>